<evidence type="ECO:0000256" key="4">
    <source>
        <dbReference type="ARBA" id="ARBA00023136"/>
    </source>
</evidence>
<feature type="non-terminal residue" evidence="6">
    <location>
        <position position="153"/>
    </location>
</feature>
<evidence type="ECO:0000256" key="5">
    <source>
        <dbReference type="RuleBase" id="RU367022"/>
    </source>
</evidence>
<feature type="non-terminal residue" evidence="6">
    <location>
        <position position="1"/>
    </location>
</feature>
<reference evidence="6 7" key="1">
    <citation type="journal article" date="2010" name="Science">
        <title>Genomic comparison of the ants Camponotus floridanus and Harpegnathos saltator.</title>
        <authorList>
            <person name="Bonasio R."/>
            <person name="Zhang G."/>
            <person name="Ye C."/>
            <person name="Mutti N.S."/>
            <person name="Fang X."/>
            <person name="Qin N."/>
            <person name="Donahue G."/>
            <person name="Yang P."/>
            <person name="Li Q."/>
            <person name="Li C."/>
            <person name="Zhang P."/>
            <person name="Huang Z."/>
            <person name="Berger S.L."/>
            <person name="Reinberg D."/>
            <person name="Wang J."/>
            <person name="Liebig J."/>
        </authorList>
    </citation>
    <scope>NUCLEOTIDE SEQUENCE [LARGE SCALE GENOMIC DNA]</scope>
    <source>
        <strain evidence="6 7">R22 G/1</strain>
    </source>
</reference>
<keyword evidence="5" id="KW-0186">Copper</keyword>
<gene>
    <name evidence="6" type="ORF">EAI_05771</name>
</gene>
<keyword evidence="4 5" id="KW-0472">Membrane</keyword>
<evidence type="ECO:0000256" key="3">
    <source>
        <dbReference type="ARBA" id="ARBA00022989"/>
    </source>
</evidence>
<proteinExistence type="inferred from homology"/>
<keyword evidence="3 5" id="KW-1133">Transmembrane helix</keyword>
<organism evidence="7">
    <name type="scientific">Harpegnathos saltator</name>
    <name type="common">Jerdon's jumping ant</name>
    <dbReference type="NCBI Taxonomy" id="610380"/>
    <lineage>
        <taxon>Eukaryota</taxon>
        <taxon>Metazoa</taxon>
        <taxon>Ecdysozoa</taxon>
        <taxon>Arthropoda</taxon>
        <taxon>Hexapoda</taxon>
        <taxon>Insecta</taxon>
        <taxon>Pterygota</taxon>
        <taxon>Neoptera</taxon>
        <taxon>Endopterygota</taxon>
        <taxon>Hymenoptera</taxon>
        <taxon>Apocrita</taxon>
        <taxon>Aculeata</taxon>
        <taxon>Formicoidea</taxon>
        <taxon>Formicidae</taxon>
        <taxon>Ponerinae</taxon>
        <taxon>Ponerini</taxon>
        <taxon>Harpegnathos</taxon>
    </lineage>
</organism>
<dbReference type="PANTHER" id="PTHR12483">
    <property type="entry name" value="SOLUTE CARRIER FAMILY 31 COPPER TRANSPORTERS"/>
    <property type="match status" value="1"/>
</dbReference>
<sequence>QMHMTYWFGIDLGDFLFSGYNVTTIWGLLATCLGLAALAVLYEAMKISQFRLQQFTIKSVPRTTSSSENLSLLSKVTSRTFRISSYTRCPCFKWVFEVLHWSLHTTFAYILMMAVMTYNIYITIALVIGGSLGYWVFSPALIQLKMQQFQHKQ</sequence>
<dbReference type="OrthoDB" id="73901at2759"/>
<keyword evidence="5" id="KW-0813">Transport</keyword>
<feature type="transmembrane region" description="Helical" evidence="5">
    <location>
        <begin position="118"/>
        <end position="137"/>
    </location>
</feature>
<keyword evidence="7" id="KW-1185">Reference proteome</keyword>
<comment type="subcellular location">
    <subcellularLocation>
        <location evidence="1 5">Membrane</location>
        <topology evidence="1 5">Multi-pass membrane protein</topology>
    </subcellularLocation>
</comment>
<dbReference type="EMBL" id="GL450732">
    <property type="protein sequence ID" value="EFN80593.1"/>
    <property type="molecule type" value="Genomic_DNA"/>
</dbReference>
<dbReference type="InParanoid" id="E2BUP0"/>
<dbReference type="InterPro" id="IPR007274">
    <property type="entry name" value="Cop_transporter"/>
</dbReference>
<evidence type="ECO:0000313" key="7">
    <source>
        <dbReference type="Proteomes" id="UP000008237"/>
    </source>
</evidence>
<name>E2BUP0_HARSA</name>
<dbReference type="PANTHER" id="PTHR12483:SF27">
    <property type="entry name" value="COPPER TRANSPORT PROTEIN CTR1"/>
    <property type="match status" value="1"/>
</dbReference>
<accession>E2BUP0</accession>
<feature type="transmembrane region" description="Helical" evidence="5">
    <location>
        <begin position="20"/>
        <end position="42"/>
    </location>
</feature>
<dbReference type="GO" id="GO:0005886">
    <property type="term" value="C:plasma membrane"/>
    <property type="evidence" value="ECO:0007669"/>
    <property type="project" value="TreeGrafter"/>
</dbReference>
<dbReference type="Pfam" id="PF04145">
    <property type="entry name" value="Ctr"/>
    <property type="match status" value="1"/>
</dbReference>
<keyword evidence="5" id="KW-0406">Ion transport</keyword>
<dbReference type="OMA" id="LGYILMM"/>
<dbReference type="GO" id="GO:0005375">
    <property type="term" value="F:copper ion transmembrane transporter activity"/>
    <property type="evidence" value="ECO:0007669"/>
    <property type="project" value="UniProtKB-UniRule"/>
</dbReference>
<comment type="similarity">
    <text evidence="5">Belongs to the copper transporter (Ctr) (TC 1.A.56) family. SLC31A subfamily.</text>
</comment>
<dbReference type="AlphaFoldDB" id="E2BUP0"/>
<feature type="transmembrane region" description="Helical" evidence="5">
    <location>
        <begin position="91"/>
        <end position="112"/>
    </location>
</feature>
<evidence type="ECO:0000313" key="6">
    <source>
        <dbReference type="EMBL" id="EFN80593.1"/>
    </source>
</evidence>
<protein>
    <recommendedName>
        <fullName evidence="5">Copper transport protein</fullName>
    </recommendedName>
</protein>
<evidence type="ECO:0000256" key="1">
    <source>
        <dbReference type="ARBA" id="ARBA00004141"/>
    </source>
</evidence>
<evidence type="ECO:0000256" key="2">
    <source>
        <dbReference type="ARBA" id="ARBA00022692"/>
    </source>
</evidence>
<keyword evidence="2 5" id="KW-0812">Transmembrane</keyword>
<dbReference type="Proteomes" id="UP000008237">
    <property type="component" value="Unassembled WGS sequence"/>
</dbReference>
<keyword evidence="5" id="KW-0187">Copper transport</keyword>